<dbReference type="AlphaFoldDB" id="A0A1Z4MZR1"/>
<protein>
    <submittedName>
        <fullName evidence="1">Uncharacterized protein</fullName>
    </submittedName>
</protein>
<sequence length="115" mass="12465">MDSTGRGAGGEGETLQPRGFHVKLTPIGNAVSSTINIYIDVSQTLSHTILKKNATDGLVGARHPQFCGIPNYLTGAVPLQRLYLSQTLFKLVSVSGNQPNYIKNINRLEILTNDK</sequence>
<reference evidence="1 2" key="1">
    <citation type="submission" date="2017-06" db="EMBL/GenBank/DDBJ databases">
        <title>Genome sequencing of cyanobaciteial culture collection at National Institute for Environmental Studies (NIES).</title>
        <authorList>
            <person name="Hirose Y."/>
            <person name="Shimura Y."/>
            <person name="Fujisawa T."/>
            <person name="Nakamura Y."/>
            <person name="Kawachi M."/>
        </authorList>
    </citation>
    <scope>NUCLEOTIDE SEQUENCE [LARGE SCALE GENOMIC DNA]</scope>
    <source>
        <strain evidence="1 2">NIES-37</strain>
    </source>
</reference>
<dbReference type="KEGG" id="ttq:NIES37_29450"/>
<evidence type="ECO:0000313" key="1">
    <source>
        <dbReference type="EMBL" id="BAY98967.1"/>
    </source>
</evidence>
<dbReference type="EMBL" id="AP018248">
    <property type="protein sequence ID" value="BAY98967.1"/>
    <property type="molecule type" value="Genomic_DNA"/>
</dbReference>
<dbReference type="Proteomes" id="UP000218785">
    <property type="component" value="Chromosome"/>
</dbReference>
<evidence type="ECO:0000313" key="2">
    <source>
        <dbReference type="Proteomes" id="UP000218785"/>
    </source>
</evidence>
<gene>
    <name evidence="1" type="ORF">NIES37_29450</name>
</gene>
<proteinExistence type="predicted"/>
<organism evidence="1 2">
    <name type="scientific">Tolypothrix tenuis PCC 7101</name>
    <dbReference type="NCBI Taxonomy" id="231146"/>
    <lineage>
        <taxon>Bacteria</taxon>
        <taxon>Bacillati</taxon>
        <taxon>Cyanobacteriota</taxon>
        <taxon>Cyanophyceae</taxon>
        <taxon>Nostocales</taxon>
        <taxon>Tolypothrichaceae</taxon>
        <taxon>Tolypothrix</taxon>
    </lineage>
</organism>
<keyword evidence="2" id="KW-1185">Reference proteome</keyword>
<name>A0A1Z4MZR1_9CYAN</name>
<accession>A0A1Z4MZR1</accession>